<evidence type="ECO:0000313" key="2">
    <source>
        <dbReference type="Proteomes" id="UP000521748"/>
    </source>
</evidence>
<dbReference type="Proteomes" id="UP000521748">
    <property type="component" value="Unassembled WGS sequence"/>
</dbReference>
<dbReference type="EMBL" id="JACBYQ010000001">
    <property type="protein sequence ID" value="NYE94486.1"/>
    <property type="molecule type" value="Genomic_DNA"/>
</dbReference>
<comment type="caution">
    <text evidence="1">The sequence shown here is derived from an EMBL/GenBank/DDBJ whole genome shotgun (WGS) entry which is preliminary data.</text>
</comment>
<protein>
    <submittedName>
        <fullName evidence="1">WXG100 family type VII secretion target</fullName>
    </submittedName>
</protein>
<dbReference type="InterPro" id="IPR036689">
    <property type="entry name" value="ESAT-6-like_sf"/>
</dbReference>
<accession>A0A7Y9LRX8</accession>
<dbReference type="AlphaFoldDB" id="A0A7Y9LRX8"/>
<gene>
    <name evidence="1" type="ORF">FHU41_000707</name>
</gene>
<name>A0A7Y9LRX8_9MICC</name>
<dbReference type="SUPFAM" id="SSF140453">
    <property type="entry name" value="EsxAB dimer-like"/>
    <property type="match status" value="1"/>
</dbReference>
<dbReference type="RefSeq" id="WP_179388244.1">
    <property type="nucleotide sequence ID" value="NZ_JACBYQ010000001.1"/>
</dbReference>
<dbReference type="Gene3D" id="1.10.287.1060">
    <property type="entry name" value="ESAT-6-like"/>
    <property type="match status" value="1"/>
</dbReference>
<keyword evidence="2" id="KW-1185">Reference proteome</keyword>
<organism evidence="1 2">
    <name type="scientific">Psychromicrobium silvestre</name>
    <dbReference type="NCBI Taxonomy" id="1645614"/>
    <lineage>
        <taxon>Bacteria</taxon>
        <taxon>Bacillati</taxon>
        <taxon>Actinomycetota</taxon>
        <taxon>Actinomycetes</taxon>
        <taxon>Micrococcales</taxon>
        <taxon>Micrococcaceae</taxon>
        <taxon>Psychromicrobium</taxon>
    </lineage>
</organism>
<proteinExistence type="predicted"/>
<evidence type="ECO:0000313" key="1">
    <source>
        <dbReference type="EMBL" id="NYE94486.1"/>
    </source>
</evidence>
<reference evidence="1 2" key="1">
    <citation type="submission" date="2020-07" db="EMBL/GenBank/DDBJ databases">
        <title>Sequencing the genomes of 1000 actinobacteria strains.</title>
        <authorList>
            <person name="Klenk H.-P."/>
        </authorList>
    </citation>
    <scope>NUCLEOTIDE SEQUENCE [LARGE SCALE GENOMIC DNA]</scope>
    <source>
        <strain evidence="1 2">DSM 102047</strain>
    </source>
</reference>
<dbReference type="InterPro" id="IPR010310">
    <property type="entry name" value="T7SS_ESAT-6-like"/>
</dbReference>
<dbReference type="Pfam" id="PF06013">
    <property type="entry name" value="WXG100"/>
    <property type="match status" value="1"/>
</dbReference>
<sequence length="94" mass="10026">MTRFEIVTEDLEHTIGSLSSMAVFCESLLAEVDKLAAAVSDHWSGEAHAQFLALHAEWAHGAATMNEGLKKIHTAASVSSANYQGAINAVSKGW</sequence>